<proteinExistence type="predicted"/>
<evidence type="ECO:0000313" key="1">
    <source>
        <dbReference type="EMBL" id="MFC7321267.1"/>
    </source>
</evidence>
<organism evidence="1 2">
    <name type="scientific">Halobacillus campisalis</name>
    <dbReference type="NCBI Taxonomy" id="435909"/>
    <lineage>
        <taxon>Bacteria</taxon>
        <taxon>Bacillati</taxon>
        <taxon>Bacillota</taxon>
        <taxon>Bacilli</taxon>
        <taxon>Bacillales</taxon>
        <taxon>Bacillaceae</taxon>
        <taxon>Halobacillus</taxon>
    </lineage>
</organism>
<dbReference type="Proteomes" id="UP001596494">
    <property type="component" value="Unassembled WGS sequence"/>
</dbReference>
<name>A0ABW2K6B0_9BACI</name>
<evidence type="ECO:0000313" key="2">
    <source>
        <dbReference type="Proteomes" id="UP001596494"/>
    </source>
</evidence>
<dbReference type="RefSeq" id="WP_289216379.1">
    <property type="nucleotide sequence ID" value="NZ_JAPVRC010000006.1"/>
</dbReference>
<keyword evidence="2" id="KW-1185">Reference proteome</keyword>
<accession>A0ABW2K6B0</accession>
<gene>
    <name evidence="1" type="ORF">ACFQMN_10275</name>
</gene>
<sequence length="86" mass="9858">MTIEPIKELYFGKKKLKIHGRYSVRIDNTIVIEPSDAPEEQIDQFIGERKKADKVAVKSYYGVPPRELPGPYVMKRNLGLLILGKE</sequence>
<reference evidence="2" key="1">
    <citation type="journal article" date="2019" name="Int. J. Syst. Evol. Microbiol.">
        <title>The Global Catalogue of Microorganisms (GCM) 10K type strain sequencing project: providing services to taxonomists for standard genome sequencing and annotation.</title>
        <authorList>
            <consortium name="The Broad Institute Genomics Platform"/>
            <consortium name="The Broad Institute Genome Sequencing Center for Infectious Disease"/>
            <person name="Wu L."/>
            <person name="Ma J."/>
        </authorList>
    </citation>
    <scope>NUCLEOTIDE SEQUENCE [LARGE SCALE GENOMIC DNA]</scope>
    <source>
        <strain evidence="2">CCUG 73951</strain>
    </source>
</reference>
<protein>
    <submittedName>
        <fullName evidence="1">Uncharacterized protein</fullName>
    </submittedName>
</protein>
<comment type="caution">
    <text evidence="1">The sequence shown here is derived from an EMBL/GenBank/DDBJ whole genome shotgun (WGS) entry which is preliminary data.</text>
</comment>
<dbReference type="EMBL" id="JBHTBY010000008">
    <property type="protein sequence ID" value="MFC7321267.1"/>
    <property type="molecule type" value="Genomic_DNA"/>
</dbReference>